<reference evidence="2 3" key="1">
    <citation type="journal article" date="2017" name="ISME J.">
        <title>Energy and carbon metabolisms in a deep terrestrial subsurface fluid microbial community.</title>
        <authorList>
            <person name="Momper L."/>
            <person name="Jungbluth S.P."/>
            <person name="Lee M.D."/>
            <person name="Amend J.P."/>
        </authorList>
    </citation>
    <scope>NUCLEOTIDE SEQUENCE [LARGE SCALE GENOMIC DNA]</scope>
    <source>
        <strain evidence="2">SURF_5</strain>
    </source>
</reference>
<dbReference type="Pfam" id="PF07561">
    <property type="entry name" value="DUF1540"/>
    <property type="match status" value="2"/>
</dbReference>
<evidence type="ECO:0000259" key="1">
    <source>
        <dbReference type="Pfam" id="PF07561"/>
    </source>
</evidence>
<proteinExistence type="predicted"/>
<organism evidence="2 3">
    <name type="scientific">Abyssobacteria bacterium (strain SURF_5)</name>
    <dbReference type="NCBI Taxonomy" id="2093360"/>
    <lineage>
        <taxon>Bacteria</taxon>
        <taxon>Pseudomonadati</taxon>
        <taxon>Candidatus Hydrogenedentota</taxon>
        <taxon>Candidatus Abyssobacteria</taxon>
    </lineage>
</organism>
<feature type="domain" description="DUF1540" evidence="1">
    <location>
        <begin position="12"/>
        <end position="44"/>
    </location>
</feature>
<gene>
    <name evidence="2" type="ORF">C4520_18875</name>
</gene>
<sequence length="97" mass="10608">MRVVCEIPQVKQCKVSECGYNRDKACHALAITVGESDNPKCGTFFKSDTHTSTEQLAGVGSCKVSSCFHNADFECHADGITVERNGGTALCMTYRRR</sequence>
<name>A0A3A4NGG0_ABYX5</name>
<protein>
    <submittedName>
        <fullName evidence="2">DUF1540 domain-containing protein</fullName>
    </submittedName>
</protein>
<dbReference type="AlphaFoldDB" id="A0A3A4NGG0"/>
<evidence type="ECO:0000313" key="3">
    <source>
        <dbReference type="Proteomes" id="UP000265882"/>
    </source>
</evidence>
<dbReference type="InterPro" id="IPR011437">
    <property type="entry name" value="DUF1540"/>
</dbReference>
<evidence type="ECO:0000313" key="2">
    <source>
        <dbReference type="EMBL" id="RJP16080.1"/>
    </source>
</evidence>
<feature type="domain" description="DUF1540" evidence="1">
    <location>
        <begin position="62"/>
        <end position="85"/>
    </location>
</feature>
<comment type="caution">
    <text evidence="2">The sequence shown here is derived from an EMBL/GenBank/DDBJ whole genome shotgun (WGS) entry which is preliminary data.</text>
</comment>
<accession>A0A3A4NGG0</accession>
<dbReference type="Proteomes" id="UP000265882">
    <property type="component" value="Unassembled WGS sequence"/>
</dbReference>
<dbReference type="EMBL" id="QZKU01000128">
    <property type="protein sequence ID" value="RJP16080.1"/>
    <property type="molecule type" value="Genomic_DNA"/>
</dbReference>